<dbReference type="GO" id="GO:0003755">
    <property type="term" value="F:peptidyl-prolyl cis-trans isomerase activity"/>
    <property type="evidence" value="ECO:0007669"/>
    <property type="project" value="UniProtKB-KW"/>
</dbReference>
<gene>
    <name evidence="4" type="ORF">C7383_11347</name>
</gene>
<feature type="domain" description="PpiC" evidence="3">
    <location>
        <begin position="176"/>
        <end position="286"/>
    </location>
</feature>
<name>A0AB73T0B8_9FIRM</name>
<dbReference type="AlphaFoldDB" id="A0AB73T0B8"/>
<accession>A0AB73T0B8</accession>
<keyword evidence="1" id="KW-0697">Rotamase</keyword>
<keyword evidence="5" id="KW-1185">Reference proteome</keyword>
<dbReference type="InterPro" id="IPR046357">
    <property type="entry name" value="PPIase_dom_sf"/>
</dbReference>
<evidence type="ECO:0000256" key="1">
    <source>
        <dbReference type="PROSITE-ProRule" id="PRU00278"/>
    </source>
</evidence>
<feature type="compositionally biased region" description="Acidic residues" evidence="2">
    <location>
        <begin position="397"/>
        <end position="406"/>
    </location>
</feature>
<dbReference type="EMBL" id="QGGY01000013">
    <property type="protein sequence ID" value="PWJ73261.1"/>
    <property type="molecule type" value="Genomic_DNA"/>
</dbReference>
<evidence type="ECO:0000256" key="2">
    <source>
        <dbReference type="SAM" id="MobiDB-lite"/>
    </source>
</evidence>
<evidence type="ECO:0000259" key="3">
    <source>
        <dbReference type="PROSITE" id="PS50198"/>
    </source>
</evidence>
<proteinExistence type="predicted"/>
<dbReference type="PROSITE" id="PS51257">
    <property type="entry name" value="PROKAR_LIPOPROTEIN"/>
    <property type="match status" value="1"/>
</dbReference>
<comment type="caution">
    <text evidence="4">The sequence shown here is derived from an EMBL/GenBank/DDBJ whole genome shotgun (WGS) entry which is preliminary data.</text>
</comment>
<dbReference type="Pfam" id="PF00639">
    <property type="entry name" value="Rotamase"/>
    <property type="match status" value="1"/>
</dbReference>
<dbReference type="Proteomes" id="UP000245412">
    <property type="component" value="Unassembled WGS sequence"/>
</dbReference>
<dbReference type="Gene3D" id="3.10.50.40">
    <property type="match status" value="1"/>
</dbReference>
<dbReference type="InterPro" id="IPR000297">
    <property type="entry name" value="PPIase_PpiC"/>
</dbReference>
<protein>
    <submittedName>
        <fullName evidence="4">Trigger factor/foldase protein PrsA</fullName>
    </submittedName>
</protein>
<organism evidence="4 5">
    <name type="scientific">Murimonas intestini</name>
    <dbReference type="NCBI Taxonomy" id="1337051"/>
    <lineage>
        <taxon>Bacteria</taxon>
        <taxon>Bacillati</taxon>
        <taxon>Bacillota</taxon>
        <taxon>Clostridia</taxon>
        <taxon>Lachnospirales</taxon>
        <taxon>Lachnospiraceae</taxon>
        <taxon>Murimonas</taxon>
    </lineage>
</organism>
<keyword evidence="1" id="KW-0413">Isomerase</keyword>
<sequence length="421" mass="45653">MNKLGKRLAVMGLCACMGAASLTGCSGSPAKVTVATLDGEDIKLDLYTFMVRFNQAQFQGGPYASLFGDDMFNTDLAGDGTTYGETFKQGILENIEQMLLLEKHASEYNVALTDEEKASLTKAAEDFIAANDKTVLDEMCATQEVVERAMTLYAVQSKMQQAIYNQADTNVSDEEAAQKTVNYVFLSTAGTEKDEEGNTIDLTDEQKAEVKDKAQRILDAAKESQDLEAAAKAEDDSLSMISSSYGTDNGNLKEEVKTAAETLEDGQFADEPVEAETGYYVLQMKTTFDKDATETRKETIVQQRKADKFEEVTAAWKEEAEFTVNDKKVAKLDFFDTFTLKPTEASTEAPTEAPAAETETESGTEAATEAQTAGEDTTEENTTEVASESESAAKAEETEDTSEAAETEAQNSTETEASTEA</sequence>
<feature type="compositionally biased region" description="Low complexity" evidence="2">
    <location>
        <begin position="343"/>
        <end position="375"/>
    </location>
</feature>
<evidence type="ECO:0000313" key="5">
    <source>
        <dbReference type="Proteomes" id="UP000245412"/>
    </source>
</evidence>
<dbReference type="PROSITE" id="PS50198">
    <property type="entry name" value="PPIC_PPIASE_2"/>
    <property type="match status" value="1"/>
</dbReference>
<feature type="compositionally biased region" description="Polar residues" evidence="2">
    <location>
        <begin position="410"/>
        <end position="421"/>
    </location>
</feature>
<dbReference type="SUPFAM" id="SSF54534">
    <property type="entry name" value="FKBP-like"/>
    <property type="match status" value="1"/>
</dbReference>
<dbReference type="RefSeq" id="WP_109747799.1">
    <property type="nucleotide sequence ID" value="NZ_JANKBI010000026.1"/>
</dbReference>
<feature type="region of interest" description="Disordered" evidence="2">
    <location>
        <begin position="341"/>
        <end position="421"/>
    </location>
</feature>
<reference evidence="4 5" key="1">
    <citation type="submission" date="2018-05" db="EMBL/GenBank/DDBJ databases">
        <authorList>
            <person name="Goeker M."/>
            <person name="Huntemann M."/>
            <person name="Clum A."/>
            <person name="Pillay M."/>
            <person name="Palaniappan K."/>
            <person name="Varghese N."/>
            <person name="Mikhailova N."/>
            <person name="Stamatis D."/>
            <person name="Reddy T."/>
            <person name="Daum C."/>
            <person name="Shapiro N."/>
            <person name="Ivanova N."/>
            <person name="Kyrpides N."/>
            <person name="Woyke T."/>
        </authorList>
    </citation>
    <scope>NUCLEOTIDE SEQUENCE [LARGE SCALE GENOMIC DNA]</scope>
    <source>
        <strain evidence="4 5">DSM 26524</strain>
    </source>
</reference>
<evidence type="ECO:0000313" key="4">
    <source>
        <dbReference type="EMBL" id="PWJ73261.1"/>
    </source>
</evidence>